<proteinExistence type="predicted"/>
<dbReference type="Ensembl" id="ENSMPUT00000000130.1">
    <property type="protein sequence ID" value="ENSMPUP00000000126.1"/>
    <property type="gene ID" value="ENSMPUG00000000130.1"/>
</dbReference>
<accession>M3XM26</accession>
<evidence type="ECO:0000313" key="2">
    <source>
        <dbReference type="Ensembl" id="ENSMPUP00000000126.1"/>
    </source>
</evidence>
<dbReference type="AlphaFoldDB" id="M3XM26"/>
<dbReference type="InParanoid" id="M3XM26"/>
<feature type="compositionally biased region" description="Polar residues" evidence="1">
    <location>
        <begin position="1"/>
        <end position="19"/>
    </location>
</feature>
<protein>
    <submittedName>
        <fullName evidence="2">Uncharacterized protein</fullName>
    </submittedName>
</protein>
<reference evidence="2" key="1">
    <citation type="submission" date="2024-06" db="UniProtKB">
        <authorList>
            <consortium name="Ensembl"/>
        </authorList>
    </citation>
    <scope>IDENTIFICATION</scope>
</reference>
<evidence type="ECO:0000256" key="1">
    <source>
        <dbReference type="SAM" id="MobiDB-lite"/>
    </source>
</evidence>
<dbReference type="EMBL" id="AEYP01014348">
    <property type="status" value="NOT_ANNOTATED_CDS"/>
    <property type="molecule type" value="Genomic_DNA"/>
</dbReference>
<organism evidence="2">
    <name type="scientific">Mustela putorius furo</name>
    <name type="common">European domestic ferret</name>
    <name type="synonym">Mustela furo</name>
    <dbReference type="NCBI Taxonomy" id="9669"/>
    <lineage>
        <taxon>Eukaryota</taxon>
        <taxon>Metazoa</taxon>
        <taxon>Chordata</taxon>
        <taxon>Craniata</taxon>
        <taxon>Vertebrata</taxon>
        <taxon>Euteleostomi</taxon>
        <taxon>Mammalia</taxon>
        <taxon>Eutheria</taxon>
        <taxon>Laurasiatheria</taxon>
        <taxon>Carnivora</taxon>
        <taxon>Caniformia</taxon>
        <taxon>Musteloidea</taxon>
        <taxon>Mustelidae</taxon>
        <taxon>Mustelinae</taxon>
        <taxon>Mustela</taxon>
    </lineage>
</organism>
<feature type="region of interest" description="Disordered" evidence="1">
    <location>
        <begin position="1"/>
        <end position="28"/>
    </location>
</feature>
<sequence>MGLSSGLASSWDSEPTPQQGWAPHWGQSTWNRAGHVGWSRQGCQTWARPGELSSPVPCCGVAQRTPNTACVLCSRRAPKLGKW</sequence>
<dbReference type="HOGENOM" id="CLU_2541968_0_0_1"/>
<name>M3XM26_MUSPF</name>